<dbReference type="Proteomes" id="UP001255185">
    <property type="component" value="Unassembled WGS sequence"/>
</dbReference>
<feature type="transmembrane region" description="Helical" evidence="1">
    <location>
        <begin position="257"/>
        <end position="277"/>
    </location>
</feature>
<feature type="transmembrane region" description="Helical" evidence="1">
    <location>
        <begin position="324"/>
        <end position="342"/>
    </location>
</feature>
<feature type="transmembrane region" description="Helical" evidence="1">
    <location>
        <begin position="663"/>
        <end position="684"/>
    </location>
</feature>
<evidence type="ECO:0000313" key="2">
    <source>
        <dbReference type="EMBL" id="MDR6966244.1"/>
    </source>
</evidence>
<feature type="transmembrane region" description="Helical" evidence="1">
    <location>
        <begin position="723"/>
        <end position="739"/>
    </location>
</feature>
<feature type="transmembrane region" description="Helical" evidence="1">
    <location>
        <begin position="488"/>
        <end position="512"/>
    </location>
</feature>
<feature type="transmembrane region" description="Helical" evidence="1">
    <location>
        <begin position="751"/>
        <end position="767"/>
    </location>
</feature>
<dbReference type="EMBL" id="JAVDVI010000001">
    <property type="protein sequence ID" value="MDR6966244.1"/>
    <property type="molecule type" value="Genomic_DNA"/>
</dbReference>
<protein>
    <submittedName>
        <fullName evidence="2">Regulator of replication initiation timing</fullName>
    </submittedName>
</protein>
<keyword evidence="1" id="KW-0812">Transmembrane</keyword>
<dbReference type="RefSeq" id="WP_310023721.1">
    <property type="nucleotide sequence ID" value="NZ_JAVDVI010000001.1"/>
</dbReference>
<keyword evidence="1" id="KW-0472">Membrane</keyword>
<feature type="transmembrane region" description="Helical" evidence="1">
    <location>
        <begin position="1126"/>
        <end position="1143"/>
    </location>
</feature>
<reference evidence="2 3" key="1">
    <citation type="submission" date="2023-07" db="EMBL/GenBank/DDBJ databases">
        <title>Sorghum-associated microbial communities from plants grown in Nebraska, USA.</title>
        <authorList>
            <person name="Schachtman D."/>
        </authorList>
    </citation>
    <scope>NUCLEOTIDE SEQUENCE [LARGE SCALE GENOMIC DNA]</scope>
    <source>
        <strain evidence="2 3">3773</strain>
    </source>
</reference>
<feature type="transmembrane region" description="Helical" evidence="1">
    <location>
        <begin position="1050"/>
        <end position="1068"/>
    </location>
</feature>
<feature type="transmembrane region" description="Helical" evidence="1">
    <location>
        <begin position="690"/>
        <end position="711"/>
    </location>
</feature>
<evidence type="ECO:0000256" key="1">
    <source>
        <dbReference type="SAM" id="Phobius"/>
    </source>
</evidence>
<keyword evidence="3" id="KW-1185">Reference proteome</keyword>
<feature type="transmembrane region" description="Helical" evidence="1">
    <location>
        <begin position="1174"/>
        <end position="1194"/>
    </location>
</feature>
<feature type="transmembrane region" description="Helical" evidence="1">
    <location>
        <begin position="1022"/>
        <end position="1038"/>
    </location>
</feature>
<organism evidence="2 3">
    <name type="scientific">Flavobacterium arsenatis</name>
    <dbReference type="NCBI Taxonomy" id="1484332"/>
    <lineage>
        <taxon>Bacteria</taxon>
        <taxon>Pseudomonadati</taxon>
        <taxon>Bacteroidota</taxon>
        <taxon>Flavobacteriia</taxon>
        <taxon>Flavobacteriales</taxon>
        <taxon>Flavobacteriaceae</taxon>
        <taxon>Flavobacterium</taxon>
    </lineage>
</organism>
<comment type="caution">
    <text evidence="2">The sequence shown here is derived from an EMBL/GenBank/DDBJ whole genome shotgun (WGS) entry which is preliminary data.</text>
</comment>
<feature type="transmembrane region" description="Helical" evidence="1">
    <location>
        <begin position="283"/>
        <end position="312"/>
    </location>
</feature>
<sequence>MVIFCIVIIICILVLFSNLTKLRRETDDIKFTLGKNTTENNALRKEIDELKKVLVGKNITTETFEAPQKENRPWEVETIPKPVKEIVPEEQNLPIAIVEEIAVVENTANEEIIKEEVTIQLPETVAPVHFERKSAPVLEKEVAFEQPIKEESSFSILLKNIEKQFADNWTGILGTAIMVLGIGYLSIYTALKVEPLFRVLILWLYSGLLVGSYYVLQKKEKWTKTGLWLRSAGASLFLFGCFGASQIPALAFITNNYAGYALIGLGISLNLYVGYIIKQQTFLSLHVILSILVLCVIPEKMLITFILAAITSTTGIILSYKEKWEYHLLIVIIAFIIFDIWFNAEGSTLSATQNIIAILGIITVAGSCMFMQYRSVYENTRFEKSAFITHLTNWILFALGLILHSTGSPFKTFVLFAGAIICFIIALRARKRKIYWLYHLDGMVAFVLFALSIIMLNDWNIGIDIIACILYLTTAVCLFVVYSQKEILLYKIFLGINHFLAVALIVFSVLMISNSLEPSKITNITFSIISLTVISLGVAVFSAFKKDFLSIDALFGSNELSLNGVLSLVLSVFVVLNWNSIYGNSFYYVLISIALIWCFLKMKLDTKTFDIGRLFFFGSSLFVGIILLNVQEKSYLDVTLAFAFLSVSVFNWTVPRFYNNNTFLIRFLSVLGINALLLVLSFKYLSQHQILQIFSLFGIALLNHEFLWFTFKTKKLENDNQTLLYIFYFVFIGIGSLLFLNHSPNLDNSEIGLTCLGITIIESYALFAKRLRNASNETIGGWKNFNLLNSEFVLFNALLFGFACLKIDYTTVYLLGLAIISFIAFTKFEEFKRYSIYSFIIVLGGIIATLFLAIANLQTTDKTLIYIVQISSIFLSAVYSYLQYTSEKGNSKTFASTLNYIQNIWIILLLFIQVETSYLPLCLMVLALVNYGLIASNRIKISLYNAPIIGMLGIAISVFHSISKLNNFEIIDWLLQLGSVGLAIVLVVLLHKKSKIVLYNADQVILNIWVSVIMFSQLDHKWLLVYWAITAIVNVFLYHKKISKEKSISIIYYLLANIHLGILSFNFYEARFLPIYLLIFALLGIYVYLAYKWMEAFKLKNSLLIYTATLSIGCFLFLTFDKGILTFFWILEALGLLILGIILKEKYFRYVSLSLVGICVIRLMFFDLSNTDFLIRALVLVGVGVVLIIMNSLFKKYKDRFD</sequence>
<feature type="transmembrane region" description="Helical" evidence="1">
    <location>
        <begin position="560"/>
        <end position="579"/>
    </location>
</feature>
<feature type="transmembrane region" description="Helical" evidence="1">
    <location>
        <begin position="585"/>
        <end position="602"/>
    </location>
</feature>
<name>A0ABU1TJT2_9FLAO</name>
<feature type="transmembrane region" description="Helical" evidence="1">
    <location>
        <begin position="410"/>
        <end position="427"/>
    </location>
</feature>
<feature type="transmembrane region" description="Helical" evidence="1">
    <location>
        <begin position="196"/>
        <end position="215"/>
    </location>
</feature>
<feature type="transmembrane region" description="Helical" evidence="1">
    <location>
        <begin position="524"/>
        <end position="544"/>
    </location>
</feature>
<feature type="transmembrane region" description="Helical" evidence="1">
    <location>
        <begin position="863"/>
        <end position="882"/>
    </location>
</feature>
<feature type="transmembrane region" description="Helical" evidence="1">
    <location>
        <begin position="835"/>
        <end position="857"/>
    </location>
</feature>
<feature type="transmembrane region" description="Helical" evidence="1">
    <location>
        <begin position="1074"/>
        <end position="1091"/>
    </location>
</feature>
<feature type="transmembrane region" description="Helical" evidence="1">
    <location>
        <begin position="636"/>
        <end position="654"/>
    </location>
</feature>
<feature type="transmembrane region" description="Helical" evidence="1">
    <location>
        <begin position="614"/>
        <end position="630"/>
    </location>
</feature>
<feature type="transmembrane region" description="Helical" evidence="1">
    <location>
        <begin position="973"/>
        <end position="990"/>
    </location>
</feature>
<feature type="transmembrane region" description="Helical" evidence="1">
    <location>
        <begin position="787"/>
        <end position="805"/>
    </location>
</feature>
<feature type="transmembrane region" description="Helical" evidence="1">
    <location>
        <begin position="354"/>
        <end position="373"/>
    </location>
</feature>
<feature type="transmembrane region" description="Helical" evidence="1">
    <location>
        <begin position="169"/>
        <end position="189"/>
    </location>
</feature>
<feature type="transmembrane region" description="Helical" evidence="1">
    <location>
        <begin position="997"/>
        <end position="1016"/>
    </location>
</feature>
<feature type="transmembrane region" description="Helical" evidence="1">
    <location>
        <begin position="461"/>
        <end position="481"/>
    </location>
</feature>
<feature type="transmembrane region" description="Helical" evidence="1">
    <location>
        <begin position="227"/>
        <end position="245"/>
    </location>
</feature>
<feature type="transmembrane region" description="Helical" evidence="1">
    <location>
        <begin position="385"/>
        <end position="404"/>
    </location>
</feature>
<proteinExistence type="predicted"/>
<feature type="transmembrane region" description="Helical" evidence="1">
    <location>
        <begin position="1103"/>
        <end position="1120"/>
    </location>
</feature>
<keyword evidence="1" id="KW-1133">Transmembrane helix</keyword>
<feature type="transmembrane region" description="Helical" evidence="1">
    <location>
        <begin position="943"/>
        <end position="961"/>
    </location>
</feature>
<accession>A0ABU1TJT2</accession>
<feature type="transmembrane region" description="Helical" evidence="1">
    <location>
        <begin position="1150"/>
        <end position="1168"/>
    </location>
</feature>
<gene>
    <name evidence="2" type="ORF">J2X31_000237</name>
</gene>
<feature type="transmembrane region" description="Helical" evidence="1">
    <location>
        <begin position="434"/>
        <end position="455"/>
    </location>
</feature>
<evidence type="ECO:0000313" key="3">
    <source>
        <dbReference type="Proteomes" id="UP001255185"/>
    </source>
</evidence>